<feature type="region of interest" description="Disordered" evidence="7">
    <location>
        <begin position="219"/>
        <end position="244"/>
    </location>
</feature>
<dbReference type="GO" id="GO:0005737">
    <property type="term" value="C:cytoplasm"/>
    <property type="evidence" value="ECO:0007669"/>
    <property type="project" value="TreeGrafter"/>
</dbReference>
<dbReference type="PANTHER" id="PTHR13748">
    <property type="entry name" value="COBW-RELATED"/>
    <property type="match status" value="1"/>
</dbReference>
<evidence type="ECO:0000313" key="9">
    <source>
        <dbReference type="EMBL" id="RUS66998.1"/>
    </source>
</evidence>
<proteinExistence type="inferred from homology"/>
<evidence type="ECO:0000256" key="3">
    <source>
        <dbReference type="ARBA" id="ARBA00023186"/>
    </source>
</evidence>
<dbReference type="OrthoDB" id="9808822at2"/>
<reference evidence="9 10" key="1">
    <citation type="submission" date="2018-01" db="EMBL/GenBank/DDBJ databases">
        <title>Saezia sanguinis gen. nov., sp. nov., in the order Burkholderiales isolated from human blood.</title>
        <authorList>
            <person name="Medina-Pascual M.J."/>
            <person name="Valdezate S."/>
            <person name="Monzon S."/>
            <person name="Cuesta I."/>
            <person name="Carrasco G."/>
            <person name="Villalon P."/>
            <person name="Saez-Nieto J.A."/>
        </authorList>
    </citation>
    <scope>NUCLEOTIDE SEQUENCE [LARGE SCALE GENOMIC DNA]</scope>
    <source>
        <strain evidence="9 10">CNM695-12</strain>
    </source>
</reference>
<evidence type="ECO:0000256" key="5">
    <source>
        <dbReference type="ARBA" id="ARBA00045658"/>
    </source>
</evidence>
<dbReference type="InterPro" id="IPR027417">
    <property type="entry name" value="P-loop_NTPase"/>
</dbReference>
<keyword evidence="3" id="KW-0143">Chaperone</keyword>
<dbReference type="EMBL" id="PQSP01000002">
    <property type="protein sequence ID" value="RUS66998.1"/>
    <property type="molecule type" value="Genomic_DNA"/>
</dbReference>
<keyword evidence="1" id="KW-0547">Nucleotide-binding</keyword>
<dbReference type="Gene3D" id="3.30.1220.10">
    <property type="entry name" value="CobW-like, C-terminal domain"/>
    <property type="match status" value="1"/>
</dbReference>
<evidence type="ECO:0000256" key="7">
    <source>
        <dbReference type="SAM" id="MobiDB-lite"/>
    </source>
</evidence>
<feature type="domain" description="CobW C-terminal" evidence="8">
    <location>
        <begin position="263"/>
        <end position="357"/>
    </location>
</feature>
<dbReference type="AlphaFoldDB" id="A0A433SE29"/>
<dbReference type="PANTHER" id="PTHR13748:SF62">
    <property type="entry name" value="COBW DOMAIN-CONTAINING PROTEIN"/>
    <property type="match status" value="1"/>
</dbReference>
<keyword evidence="10" id="KW-1185">Reference proteome</keyword>
<sequence>MELIPVTILTGFLGAGKTTLLQRVLTEAHGQKIAVIENEFGEESIDNDLLVSETNEQIVQLNNGCVCCSIREDLRSALVMLADKKRQGELHFERVVVETTGMADPGPVAQTFFMNEDVAQTYMLDSIITIVDAKHGNQTLDERIEAQQQVGFADQIFISKADLVSQEELADLQHRLKHMNPRASQRVVHFGEVPIAEVFDLRGFNLNAQLEIDPDFLSEQEHEHQHHHHDHDGHHHHEHDEHCGHEGGCGCGHAHHHHHDDDVKSFVFRSMRPFSAAKLEDFLGAVVQIYGPKMLRYKGVLNIVGTDRKVIFQGVHQMMGSDLGPKWAEGEPKESKMVFIGIDLPKDIFMQGLEQSLE</sequence>
<dbReference type="InterPro" id="IPR003495">
    <property type="entry name" value="CobW/HypB/UreG_nucleotide-bd"/>
</dbReference>
<dbReference type="InterPro" id="IPR036627">
    <property type="entry name" value="CobW-likC_sf"/>
</dbReference>
<dbReference type="GO" id="GO:0000166">
    <property type="term" value="F:nucleotide binding"/>
    <property type="evidence" value="ECO:0007669"/>
    <property type="project" value="UniProtKB-KW"/>
</dbReference>
<comment type="similarity">
    <text evidence="4">Belongs to the SIMIBI class G3E GTPase family. ZNG1 subfamily.</text>
</comment>
<organism evidence="9 10">
    <name type="scientific">Saezia sanguinis</name>
    <dbReference type="NCBI Taxonomy" id="1965230"/>
    <lineage>
        <taxon>Bacteria</taxon>
        <taxon>Pseudomonadati</taxon>
        <taxon>Pseudomonadota</taxon>
        <taxon>Betaproteobacteria</taxon>
        <taxon>Burkholderiales</taxon>
        <taxon>Saeziaceae</taxon>
        <taxon>Saezia</taxon>
    </lineage>
</organism>
<comment type="function">
    <text evidence="5">Zinc chaperone that directly transfers zinc cofactor to target proteins, thereby activating them. Zinc is transferred from the CXCC motif in the GTPase domain to the zinc binding site in target proteins in a process requiring GTP hydrolysis.</text>
</comment>
<dbReference type="InterPro" id="IPR011629">
    <property type="entry name" value="CobW-like_C"/>
</dbReference>
<dbReference type="SUPFAM" id="SSF52540">
    <property type="entry name" value="P-loop containing nucleoside triphosphate hydrolases"/>
    <property type="match status" value="1"/>
</dbReference>
<dbReference type="SUPFAM" id="SSF90002">
    <property type="entry name" value="Hypothetical protein YjiA, C-terminal domain"/>
    <property type="match status" value="1"/>
</dbReference>
<dbReference type="SMART" id="SM00833">
    <property type="entry name" value="CobW_C"/>
    <property type="match status" value="1"/>
</dbReference>
<dbReference type="RefSeq" id="WP_126978715.1">
    <property type="nucleotide sequence ID" value="NZ_PQSP01000002.1"/>
</dbReference>
<evidence type="ECO:0000256" key="2">
    <source>
        <dbReference type="ARBA" id="ARBA00022801"/>
    </source>
</evidence>
<protein>
    <submittedName>
        <fullName evidence="9">Putative GTP-binding protein YjiA</fullName>
    </submittedName>
</protein>
<comment type="caution">
    <text evidence="9">The sequence shown here is derived from an EMBL/GenBank/DDBJ whole genome shotgun (WGS) entry which is preliminary data.</text>
</comment>
<keyword evidence="2" id="KW-0378">Hydrolase</keyword>
<gene>
    <name evidence="9" type="primary">yjiA</name>
    <name evidence="9" type="ORF">CUZ56_00936</name>
</gene>
<dbReference type="Pfam" id="PF07683">
    <property type="entry name" value="CobW_C"/>
    <property type="match status" value="1"/>
</dbReference>
<evidence type="ECO:0000259" key="8">
    <source>
        <dbReference type="SMART" id="SM00833"/>
    </source>
</evidence>
<dbReference type="InterPro" id="IPR051316">
    <property type="entry name" value="Zinc-reg_GTPase_activator"/>
</dbReference>
<evidence type="ECO:0000256" key="6">
    <source>
        <dbReference type="ARBA" id="ARBA00049117"/>
    </source>
</evidence>
<dbReference type="GO" id="GO:0016787">
    <property type="term" value="F:hydrolase activity"/>
    <property type="evidence" value="ECO:0007669"/>
    <property type="project" value="UniProtKB-KW"/>
</dbReference>
<dbReference type="Proteomes" id="UP000286947">
    <property type="component" value="Unassembled WGS sequence"/>
</dbReference>
<accession>A0A433SE29</accession>
<dbReference type="Gene3D" id="3.40.50.300">
    <property type="entry name" value="P-loop containing nucleotide triphosphate hydrolases"/>
    <property type="match status" value="1"/>
</dbReference>
<dbReference type="Pfam" id="PF02492">
    <property type="entry name" value="cobW"/>
    <property type="match status" value="1"/>
</dbReference>
<name>A0A433SE29_9BURK</name>
<dbReference type="CDD" id="cd03112">
    <property type="entry name" value="CobW-like"/>
    <property type="match status" value="1"/>
</dbReference>
<evidence type="ECO:0000313" key="10">
    <source>
        <dbReference type="Proteomes" id="UP000286947"/>
    </source>
</evidence>
<comment type="catalytic activity">
    <reaction evidence="6">
        <text>GTP + H2O = GDP + phosphate + H(+)</text>
        <dbReference type="Rhea" id="RHEA:19669"/>
        <dbReference type="ChEBI" id="CHEBI:15377"/>
        <dbReference type="ChEBI" id="CHEBI:15378"/>
        <dbReference type="ChEBI" id="CHEBI:37565"/>
        <dbReference type="ChEBI" id="CHEBI:43474"/>
        <dbReference type="ChEBI" id="CHEBI:58189"/>
    </reaction>
    <physiologicalReaction direction="left-to-right" evidence="6">
        <dbReference type="Rhea" id="RHEA:19670"/>
    </physiologicalReaction>
</comment>
<evidence type="ECO:0000256" key="4">
    <source>
        <dbReference type="ARBA" id="ARBA00034320"/>
    </source>
</evidence>
<evidence type="ECO:0000256" key="1">
    <source>
        <dbReference type="ARBA" id="ARBA00022741"/>
    </source>
</evidence>